<evidence type="ECO:0000313" key="1">
    <source>
        <dbReference type="EMBL" id="KAK4275343.1"/>
    </source>
</evidence>
<keyword evidence="2" id="KW-1185">Reference proteome</keyword>
<proteinExistence type="predicted"/>
<reference evidence="1" key="1">
    <citation type="submission" date="2023-10" db="EMBL/GenBank/DDBJ databases">
        <title>Chromosome-level genome of the transformable northern wattle, Acacia crassicarpa.</title>
        <authorList>
            <person name="Massaro I."/>
            <person name="Sinha N.R."/>
            <person name="Poethig S."/>
            <person name="Leichty A.R."/>
        </authorList>
    </citation>
    <scope>NUCLEOTIDE SEQUENCE</scope>
    <source>
        <strain evidence="1">Acra3RX</strain>
        <tissue evidence="1">Leaf</tissue>
    </source>
</reference>
<name>A0AAE1JTG7_9FABA</name>
<accession>A0AAE1JTG7</accession>
<dbReference type="AlphaFoldDB" id="A0AAE1JTG7"/>
<organism evidence="1 2">
    <name type="scientific">Acacia crassicarpa</name>
    <name type="common">northern wattle</name>
    <dbReference type="NCBI Taxonomy" id="499986"/>
    <lineage>
        <taxon>Eukaryota</taxon>
        <taxon>Viridiplantae</taxon>
        <taxon>Streptophyta</taxon>
        <taxon>Embryophyta</taxon>
        <taxon>Tracheophyta</taxon>
        <taxon>Spermatophyta</taxon>
        <taxon>Magnoliopsida</taxon>
        <taxon>eudicotyledons</taxon>
        <taxon>Gunneridae</taxon>
        <taxon>Pentapetalae</taxon>
        <taxon>rosids</taxon>
        <taxon>fabids</taxon>
        <taxon>Fabales</taxon>
        <taxon>Fabaceae</taxon>
        <taxon>Caesalpinioideae</taxon>
        <taxon>mimosoid clade</taxon>
        <taxon>Acacieae</taxon>
        <taxon>Acacia</taxon>
    </lineage>
</organism>
<evidence type="ECO:0000313" key="2">
    <source>
        <dbReference type="Proteomes" id="UP001293593"/>
    </source>
</evidence>
<dbReference type="Proteomes" id="UP001293593">
    <property type="component" value="Unassembled WGS sequence"/>
</dbReference>
<comment type="caution">
    <text evidence="1">The sequence shown here is derived from an EMBL/GenBank/DDBJ whole genome shotgun (WGS) entry which is preliminary data.</text>
</comment>
<sequence length="78" mass="9589">MLLLEKFRKKQEKISRGPTRKHGSWKAYKLQVQWRISLFLFHRVMTFKWRLLLSCEKEQFPSIFPQKFFCIPSSKRNV</sequence>
<dbReference type="EMBL" id="JAWXYG010000004">
    <property type="protein sequence ID" value="KAK4275343.1"/>
    <property type="molecule type" value="Genomic_DNA"/>
</dbReference>
<gene>
    <name evidence="1" type="ORF">QN277_018442</name>
</gene>
<protein>
    <submittedName>
        <fullName evidence="1">Uncharacterized protein</fullName>
    </submittedName>
</protein>